<proteinExistence type="evidence at transcript level"/>
<evidence type="ECO:0000259" key="2">
    <source>
        <dbReference type="Pfam" id="PF07127"/>
    </source>
</evidence>
<evidence type="ECO:0000256" key="1">
    <source>
        <dbReference type="SAM" id="SignalP"/>
    </source>
</evidence>
<protein>
    <submittedName>
        <fullName evidence="3">Nodule-specific cysteine-rich peptide L61</fullName>
    </submittedName>
</protein>
<name>A0A7T8IG93_LENCU</name>
<dbReference type="GO" id="GO:0046872">
    <property type="term" value="F:metal ion binding"/>
    <property type="evidence" value="ECO:0007669"/>
    <property type="project" value="InterPro"/>
</dbReference>
<evidence type="ECO:0000313" key="3">
    <source>
        <dbReference type="EMBL" id="QQO74729.1"/>
    </source>
</evidence>
<sequence length="63" mass="7143">MAKYLKFLYVMTLFISLILVAKSAGTFIECKTDADCPKSRVDGVAWKCTNYGCQLFLVMPWIV</sequence>
<dbReference type="Pfam" id="PF07127">
    <property type="entry name" value="Nodulin_late"/>
    <property type="match status" value="1"/>
</dbReference>
<feature type="signal peptide" evidence="1">
    <location>
        <begin position="1"/>
        <end position="23"/>
    </location>
</feature>
<reference evidence="3" key="1">
    <citation type="journal article" date="2020" name="Mol. Cell">
        <title>Proteome analysis reveals a significant host-specific response in Rhizobium leguminosarum bv viciae endosymbiotic cells.</title>
        <authorList>
            <person name="Duran D."/>
            <person name="Albareda M."/>
            <person name="Marina A."/>
            <person name="Garcia C."/>
            <person name="Ruiz-Argueso T."/>
            <person name="Palacios J."/>
        </authorList>
    </citation>
    <scope>NUCLEOTIDE SEQUENCE</scope>
    <source>
        <tissue evidence="3">Root nodules</tissue>
    </source>
</reference>
<dbReference type="EMBL" id="MT371211">
    <property type="protein sequence ID" value="QQO74729.1"/>
    <property type="molecule type" value="mRNA"/>
</dbReference>
<accession>A0A7T8IG93</accession>
<dbReference type="InterPro" id="IPR009810">
    <property type="entry name" value="Nodulin_late_dom"/>
</dbReference>
<dbReference type="AlphaFoldDB" id="A0A7T8IG93"/>
<keyword evidence="1" id="KW-0732">Signal</keyword>
<organism evidence="3">
    <name type="scientific">Lens culinaris</name>
    <name type="common">Lentil</name>
    <name type="synonym">Cicer lens</name>
    <dbReference type="NCBI Taxonomy" id="3864"/>
    <lineage>
        <taxon>Eukaryota</taxon>
        <taxon>Viridiplantae</taxon>
        <taxon>Streptophyta</taxon>
        <taxon>Embryophyta</taxon>
        <taxon>Tracheophyta</taxon>
        <taxon>Spermatophyta</taxon>
        <taxon>Magnoliopsida</taxon>
        <taxon>eudicotyledons</taxon>
        <taxon>Gunneridae</taxon>
        <taxon>Pentapetalae</taxon>
        <taxon>rosids</taxon>
        <taxon>fabids</taxon>
        <taxon>Fabales</taxon>
        <taxon>Fabaceae</taxon>
        <taxon>Papilionoideae</taxon>
        <taxon>50 kb inversion clade</taxon>
        <taxon>NPAAA clade</taxon>
        <taxon>Hologalegina</taxon>
        <taxon>IRL clade</taxon>
        <taxon>Fabeae</taxon>
        <taxon>Lens</taxon>
    </lineage>
</organism>
<feature type="chain" id="PRO_5031413136" evidence="1">
    <location>
        <begin position="24"/>
        <end position="63"/>
    </location>
</feature>
<feature type="domain" description="Late nodulin" evidence="2">
    <location>
        <begin position="1"/>
        <end position="54"/>
    </location>
</feature>